<dbReference type="AlphaFoldDB" id="A0A345ZS95"/>
<protein>
    <submittedName>
        <fullName evidence="1">Uncharacterized protein</fullName>
    </submittedName>
</protein>
<dbReference type="EMBL" id="CP031417">
    <property type="protein sequence ID" value="AXK79792.1"/>
    <property type="molecule type" value="Genomic_DNA"/>
</dbReference>
<dbReference type="RefSeq" id="WP_115688816.1">
    <property type="nucleotide sequence ID" value="NZ_CP031417.1"/>
</dbReference>
<gene>
    <name evidence="1" type="ORF">DW352_04215</name>
</gene>
<dbReference type="OrthoDB" id="8447348at2"/>
<evidence type="ECO:0000313" key="1">
    <source>
        <dbReference type="EMBL" id="AXK79792.1"/>
    </source>
</evidence>
<reference evidence="1 2" key="1">
    <citation type="submission" date="2018-07" db="EMBL/GenBank/DDBJ databases">
        <authorList>
            <person name="Quirk P.G."/>
            <person name="Krulwich T.A."/>
        </authorList>
    </citation>
    <scope>NUCLEOTIDE SEQUENCE [LARGE SCALE GENOMIC DNA]</scope>
    <source>
        <strain evidence="1 2">CC-BB4</strain>
    </source>
</reference>
<dbReference type="Proteomes" id="UP000254889">
    <property type="component" value="Chromosome"/>
</dbReference>
<sequence length="123" mass="13725">MSKNNNQPWDTKFGPRRVRHEAPTLEEAIFAAQGLSDDLDHQAEIAASLMGLPVDQVRNSPLLKVRPPRETFVMPAAPASPAGTPTRAFVVERKFAVERKATVERKVVVERKPTRRLITTASR</sequence>
<accession>A0A345ZS95</accession>
<evidence type="ECO:0000313" key="2">
    <source>
        <dbReference type="Proteomes" id="UP000254889"/>
    </source>
</evidence>
<dbReference type="KEGG" id="ptaw:DW352_04215"/>
<name>A0A345ZS95_9HYPH</name>
<keyword evidence="2" id="KW-1185">Reference proteome</keyword>
<organism evidence="1 2">
    <name type="scientific">Pseudolabrys taiwanensis</name>
    <dbReference type="NCBI Taxonomy" id="331696"/>
    <lineage>
        <taxon>Bacteria</taxon>
        <taxon>Pseudomonadati</taxon>
        <taxon>Pseudomonadota</taxon>
        <taxon>Alphaproteobacteria</taxon>
        <taxon>Hyphomicrobiales</taxon>
        <taxon>Xanthobacteraceae</taxon>
        <taxon>Pseudolabrys</taxon>
    </lineage>
</organism>
<proteinExistence type="predicted"/>